<evidence type="ECO:0000256" key="2">
    <source>
        <dbReference type="ARBA" id="ARBA00023125"/>
    </source>
</evidence>
<evidence type="ECO:0000259" key="6">
    <source>
        <dbReference type="PROSITE" id="PS51063"/>
    </source>
</evidence>
<dbReference type="CDD" id="cd00038">
    <property type="entry name" value="CAP_ED"/>
    <property type="match status" value="1"/>
</dbReference>
<comment type="caution">
    <text evidence="7">The sequence shown here is derived from an EMBL/GenBank/DDBJ whole genome shotgun (WGS) entry which is preliminary data.</text>
</comment>
<keyword evidence="8" id="KW-1185">Reference proteome</keyword>
<dbReference type="GO" id="GO:0003700">
    <property type="term" value="F:DNA-binding transcription factor activity"/>
    <property type="evidence" value="ECO:0007669"/>
    <property type="project" value="TreeGrafter"/>
</dbReference>
<evidence type="ECO:0000256" key="3">
    <source>
        <dbReference type="ARBA" id="ARBA00023159"/>
    </source>
</evidence>
<feature type="domain" description="Cyclic nucleotide-binding" evidence="5">
    <location>
        <begin position="11"/>
        <end position="112"/>
    </location>
</feature>
<dbReference type="GO" id="GO:0005829">
    <property type="term" value="C:cytosol"/>
    <property type="evidence" value="ECO:0007669"/>
    <property type="project" value="TreeGrafter"/>
</dbReference>
<reference evidence="7 8" key="1">
    <citation type="submission" date="2018-04" db="EMBL/GenBank/DDBJ databases">
        <title>Genomic Encyclopedia of Archaeal and Bacterial Type Strains, Phase II (KMG-II): from individual species to whole genera.</title>
        <authorList>
            <person name="Goeker M."/>
        </authorList>
    </citation>
    <scope>NUCLEOTIDE SEQUENCE [LARGE SCALE GENOMIC DNA]</scope>
    <source>
        <strain evidence="7 8">DSM 45787</strain>
    </source>
</reference>
<dbReference type="Gene3D" id="2.60.120.10">
    <property type="entry name" value="Jelly Rolls"/>
    <property type="match status" value="1"/>
</dbReference>
<proteinExistence type="predicted"/>
<dbReference type="InterPro" id="IPR014710">
    <property type="entry name" value="RmlC-like_jellyroll"/>
</dbReference>
<dbReference type="PROSITE" id="PS51063">
    <property type="entry name" value="HTH_CRP_2"/>
    <property type="match status" value="1"/>
</dbReference>
<dbReference type="InterPro" id="IPR036388">
    <property type="entry name" value="WH-like_DNA-bd_sf"/>
</dbReference>
<evidence type="ECO:0000259" key="5">
    <source>
        <dbReference type="PROSITE" id="PS50042"/>
    </source>
</evidence>
<gene>
    <name evidence="7" type="ORF">C8P63_1177</name>
</gene>
<keyword evidence="4" id="KW-0804">Transcription</keyword>
<dbReference type="PANTHER" id="PTHR24567">
    <property type="entry name" value="CRP FAMILY TRANSCRIPTIONAL REGULATORY PROTEIN"/>
    <property type="match status" value="1"/>
</dbReference>
<dbReference type="PANTHER" id="PTHR24567:SF26">
    <property type="entry name" value="REGULATORY PROTEIN YEIL"/>
    <property type="match status" value="1"/>
</dbReference>
<dbReference type="Proteomes" id="UP000244240">
    <property type="component" value="Unassembled WGS sequence"/>
</dbReference>
<evidence type="ECO:0000256" key="4">
    <source>
        <dbReference type="ARBA" id="ARBA00023163"/>
    </source>
</evidence>
<dbReference type="AlphaFoldDB" id="A0A2T6BQ90"/>
<dbReference type="PRINTS" id="PR00034">
    <property type="entry name" value="HTHCRP"/>
</dbReference>
<accession>A0A2T6BQ90</accession>
<keyword evidence="2" id="KW-0238">DNA-binding</keyword>
<dbReference type="Gene3D" id="1.10.10.10">
    <property type="entry name" value="Winged helix-like DNA-binding domain superfamily/Winged helix DNA-binding domain"/>
    <property type="match status" value="1"/>
</dbReference>
<feature type="domain" description="HTH crp-type" evidence="6">
    <location>
        <begin position="145"/>
        <end position="218"/>
    </location>
</feature>
<keyword evidence="1" id="KW-0805">Transcription regulation</keyword>
<dbReference type="SUPFAM" id="SSF51206">
    <property type="entry name" value="cAMP-binding domain-like"/>
    <property type="match status" value="1"/>
</dbReference>
<evidence type="ECO:0000256" key="1">
    <source>
        <dbReference type="ARBA" id="ARBA00023015"/>
    </source>
</evidence>
<dbReference type="InterPro" id="IPR000595">
    <property type="entry name" value="cNMP-bd_dom"/>
</dbReference>
<organism evidence="7 8">
    <name type="scientific">Melghirimyces profundicolus</name>
    <dbReference type="NCBI Taxonomy" id="1242148"/>
    <lineage>
        <taxon>Bacteria</taxon>
        <taxon>Bacillati</taxon>
        <taxon>Bacillota</taxon>
        <taxon>Bacilli</taxon>
        <taxon>Bacillales</taxon>
        <taxon>Thermoactinomycetaceae</taxon>
        <taxon>Melghirimyces</taxon>
    </lineage>
</organism>
<dbReference type="GO" id="GO:0003677">
    <property type="term" value="F:DNA binding"/>
    <property type="evidence" value="ECO:0007669"/>
    <property type="project" value="UniProtKB-KW"/>
</dbReference>
<dbReference type="SUPFAM" id="SSF46785">
    <property type="entry name" value="Winged helix' DNA-binding domain"/>
    <property type="match status" value="1"/>
</dbReference>
<dbReference type="Pfam" id="PF00027">
    <property type="entry name" value="cNMP_binding"/>
    <property type="match status" value="1"/>
</dbReference>
<name>A0A2T6BQ90_9BACL</name>
<evidence type="ECO:0000313" key="8">
    <source>
        <dbReference type="Proteomes" id="UP000244240"/>
    </source>
</evidence>
<dbReference type="RefSeq" id="WP_170109634.1">
    <property type="nucleotide sequence ID" value="NZ_QBKR01000017.1"/>
</dbReference>
<dbReference type="SMART" id="SM00100">
    <property type="entry name" value="cNMP"/>
    <property type="match status" value="1"/>
</dbReference>
<dbReference type="Pfam" id="PF13545">
    <property type="entry name" value="HTH_Crp_2"/>
    <property type="match status" value="1"/>
</dbReference>
<dbReference type="InterPro" id="IPR036390">
    <property type="entry name" value="WH_DNA-bd_sf"/>
</dbReference>
<dbReference type="InterPro" id="IPR050397">
    <property type="entry name" value="Env_Response_Regulators"/>
</dbReference>
<dbReference type="EMBL" id="QBKR01000017">
    <property type="protein sequence ID" value="PTX58260.1"/>
    <property type="molecule type" value="Genomic_DNA"/>
</dbReference>
<dbReference type="PROSITE" id="PS50042">
    <property type="entry name" value="CNMP_BINDING_3"/>
    <property type="match status" value="1"/>
</dbReference>
<protein>
    <submittedName>
        <fullName evidence="7">CRP/FNR family transcriptional regulator</fullName>
    </submittedName>
</protein>
<evidence type="ECO:0000313" key="7">
    <source>
        <dbReference type="EMBL" id="PTX58260.1"/>
    </source>
</evidence>
<dbReference type="InterPro" id="IPR012318">
    <property type="entry name" value="HTH_CRP"/>
</dbReference>
<keyword evidence="3" id="KW-0010">Activator</keyword>
<dbReference type="InterPro" id="IPR018490">
    <property type="entry name" value="cNMP-bd_dom_sf"/>
</dbReference>
<sequence>MTDAFLKKIGLFREVEEPVLEWLQNSMIQRKYSKGNTVFFRGEEINRLFIVRAGRIRLSGTDPEGHRLFRIDQLEGDWFPKFGFFHPATFLWDAQATEETTLLVLPAECIREGFDTSPPFARSLLRGMSLWIASLEEQLKEMAVYQTRERLTSLLLRLGTPPDRNGWSRIPVSFTHREMAQMIGSSRETVNRLIARLTAENILRWDKGTWMIHVGKADCRINGQHDWPGGNP</sequence>
<dbReference type="SMART" id="SM00419">
    <property type="entry name" value="HTH_CRP"/>
    <property type="match status" value="1"/>
</dbReference>